<keyword evidence="3 7" id="KW-0813">Transport</keyword>
<dbReference type="GO" id="GO:0005886">
    <property type="term" value="C:plasma membrane"/>
    <property type="evidence" value="ECO:0007669"/>
    <property type="project" value="TreeGrafter"/>
</dbReference>
<evidence type="ECO:0000256" key="6">
    <source>
        <dbReference type="ARBA" id="ARBA00023136"/>
    </source>
</evidence>
<dbReference type="AlphaFoldDB" id="A0A143YK00"/>
<protein>
    <submittedName>
        <fullName evidence="9">Major intrinsic protein</fullName>
    </submittedName>
</protein>
<dbReference type="InterPro" id="IPR023271">
    <property type="entry name" value="Aquaporin-like"/>
</dbReference>
<organism evidence="9 10">
    <name type="scientific">Trichococcus palustris</name>
    <dbReference type="NCBI Taxonomy" id="140314"/>
    <lineage>
        <taxon>Bacteria</taxon>
        <taxon>Bacillati</taxon>
        <taxon>Bacillota</taxon>
        <taxon>Bacilli</taxon>
        <taxon>Lactobacillales</taxon>
        <taxon>Carnobacteriaceae</taxon>
        <taxon>Trichococcus</taxon>
    </lineage>
</organism>
<feature type="transmembrane region" description="Helical" evidence="8">
    <location>
        <begin position="104"/>
        <end position="125"/>
    </location>
</feature>
<dbReference type="OrthoDB" id="9807293at2"/>
<dbReference type="STRING" id="140314.SAMN04488076_12816"/>
<keyword evidence="5 8" id="KW-1133">Transmembrane helix</keyword>
<keyword evidence="4 7" id="KW-0812">Transmembrane</keyword>
<evidence type="ECO:0000313" key="9">
    <source>
        <dbReference type="EMBL" id="CZQ90491.1"/>
    </source>
</evidence>
<feature type="transmembrane region" description="Helical" evidence="8">
    <location>
        <begin position="26"/>
        <end position="43"/>
    </location>
</feature>
<gene>
    <name evidence="9" type="ORF">Tpal_1273</name>
</gene>
<comment type="subcellular location">
    <subcellularLocation>
        <location evidence="1">Membrane</location>
        <topology evidence="1">Multi-pass membrane protein</topology>
    </subcellularLocation>
</comment>
<reference evidence="9 10" key="1">
    <citation type="submission" date="2016-02" db="EMBL/GenBank/DDBJ databases">
        <authorList>
            <person name="Wen L."/>
            <person name="He K."/>
            <person name="Yang H."/>
        </authorList>
    </citation>
    <scope>NUCLEOTIDE SEQUENCE [LARGE SCALE GENOMIC DNA]</scope>
    <source>
        <strain evidence="9">Trichococcus palustris</strain>
    </source>
</reference>
<comment type="similarity">
    <text evidence="2 7">Belongs to the MIP/aquaporin (TC 1.A.8) family.</text>
</comment>
<dbReference type="PRINTS" id="PR00783">
    <property type="entry name" value="MINTRINSICP"/>
</dbReference>
<proteinExistence type="inferred from homology"/>
<dbReference type="RefSeq" id="WP_087032633.1">
    <property type="nucleotide sequence ID" value="NZ_FJNE01000003.1"/>
</dbReference>
<evidence type="ECO:0000256" key="1">
    <source>
        <dbReference type="ARBA" id="ARBA00004141"/>
    </source>
</evidence>
<evidence type="ECO:0000256" key="4">
    <source>
        <dbReference type="ARBA" id="ARBA00022692"/>
    </source>
</evidence>
<name>A0A143YK00_9LACT</name>
<keyword evidence="10" id="KW-1185">Reference proteome</keyword>
<dbReference type="PANTHER" id="PTHR43829">
    <property type="entry name" value="AQUAPORIN OR AQUAGLYCEROPORIN RELATED"/>
    <property type="match status" value="1"/>
</dbReference>
<dbReference type="InterPro" id="IPR050363">
    <property type="entry name" value="MIP/Aquaporin"/>
</dbReference>
<dbReference type="PANTHER" id="PTHR43829:SF9">
    <property type="entry name" value="AQUAPORIN-9"/>
    <property type="match status" value="1"/>
</dbReference>
<dbReference type="GO" id="GO:0015254">
    <property type="term" value="F:glycerol channel activity"/>
    <property type="evidence" value="ECO:0007669"/>
    <property type="project" value="TreeGrafter"/>
</dbReference>
<dbReference type="EMBL" id="FJNE01000003">
    <property type="protein sequence ID" value="CZQ90491.1"/>
    <property type="molecule type" value="Genomic_DNA"/>
</dbReference>
<evidence type="ECO:0000256" key="5">
    <source>
        <dbReference type="ARBA" id="ARBA00022989"/>
    </source>
</evidence>
<evidence type="ECO:0000256" key="2">
    <source>
        <dbReference type="ARBA" id="ARBA00006175"/>
    </source>
</evidence>
<feature type="transmembrane region" description="Helical" evidence="8">
    <location>
        <begin position="55"/>
        <end position="76"/>
    </location>
</feature>
<dbReference type="InterPro" id="IPR000425">
    <property type="entry name" value="MIP"/>
</dbReference>
<dbReference type="Gene3D" id="1.20.1080.10">
    <property type="entry name" value="Glycerol uptake facilitator protein"/>
    <property type="match status" value="1"/>
</dbReference>
<dbReference type="Proteomes" id="UP000242754">
    <property type="component" value="Unassembled WGS sequence"/>
</dbReference>
<sequence>MDNGIGVQMMGVFSTAPAIRHTASNIFGEAMGTGVLVFCVLSHSKVEFVPGLQPAIVGMLIIIIVLSLGGTTGAALNPARDLAPRIAHAILPIPNKGNSDWGYAWIPVFAPILGGLVAAGIFIVLP</sequence>
<evidence type="ECO:0000256" key="3">
    <source>
        <dbReference type="ARBA" id="ARBA00022448"/>
    </source>
</evidence>
<dbReference type="SUPFAM" id="SSF81338">
    <property type="entry name" value="Aquaporin-like"/>
    <property type="match status" value="1"/>
</dbReference>
<keyword evidence="6 8" id="KW-0472">Membrane</keyword>
<accession>A0A143YK00</accession>
<dbReference type="Pfam" id="PF00230">
    <property type="entry name" value="MIP"/>
    <property type="match status" value="1"/>
</dbReference>
<evidence type="ECO:0000313" key="10">
    <source>
        <dbReference type="Proteomes" id="UP000242754"/>
    </source>
</evidence>
<evidence type="ECO:0000256" key="8">
    <source>
        <dbReference type="SAM" id="Phobius"/>
    </source>
</evidence>
<evidence type="ECO:0000256" key="7">
    <source>
        <dbReference type="RuleBase" id="RU000477"/>
    </source>
</evidence>